<gene>
    <name evidence="1" type="ORF">FB566_3088</name>
</gene>
<dbReference type="RefSeq" id="WP_142040558.1">
    <property type="nucleotide sequence ID" value="NZ_JBHTGS010000001.1"/>
</dbReference>
<accession>A0A543AY73</accession>
<proteinExistence type="predicted"/>
<dbReference type="AlphaFoldDB" id="A0A543AY73"/>
<dbReference type="EMBL" id="VFOW01000001">
    <property type="protein sequence ID" value="TQL77529.1"/>
    <property type="molecule type" value="Genomic_DNA"/>
</dbReference>
<dbReference type="OrthoDB" id="5200831at2"/>
<dbReference type="Proteomes" id="UP000317043">
    <property type="component" value="Unassembled WGS sequence"/>
</dbReference>
<protein>
    <submittedName>
        <fullName evidence="1">Uncharacterized protein</fullName>
    </submittedName>
</protein>
<name>A0A543AY73_9ACTN</name>
<keyword evidence="2" id="KW-1185">Reference proteome</keyword>
<organism evidence="1 2">
    <name type="scientific">Stackebrandtia endophytica</name>
    <dbReference type="NCBI Taxonomy" id="1496996"/>
    <lineage>
        <taxon>Bacteria</taxon>
        <taxon>Bacillati</taxon>
        <taxon>Actinomycetota</taxon>
        <taxon>Actinomycetes</taxon>
        <taxon>Glycomycetales</taxon>
        <taxon>Glycomycetaceae</taxon>
        <taxon>Stackebrandtia</taxon>
    </lineage>
</organism>
<evidence type="ECO:0000313" key="2">
    <source>
        <dbReference type="Proteomes" id="UP000317043"/>
    </source>
</evidence>
<evidence type="ECO:0000313" key="1">
    <source>
        <dbReference type="EMBL" id="TQL77529.1"/>
    </source>
</evidence>
<comment type="caution">
    <text evidence="1">The sequence shown here is derived from an EMBL/GenBank/DDBJ whole genome shotgun (WGS) entry which is preliminary data.</text>
</comment>
<reference evidence="1 2" key="1">
    <citation type="submission" date="2019-06" db="EMBL/GenBank/DDBJ databases">
        <title>Sequencing the genomes of 1000 actinobacteria strains.</title>
        <authorList>
            <person name="Klenk H.-P."/>
        </authorList>
    </citation>
    <scope>NUCLEOTIDE SEQUENCE [LARGE SCALE GENOMIC DNA]</scope>
    <source>
        <strain evidence="1 2">DSM 45928</strain>
    </source>
</reference>
<dbReference type="InParanoid" id="A0A543AY73"/>
<sequence length="214" mass="23548">MTIKPCDFQILSPTNEPLPVAPEHPDPVIAAQFATVARSARPRRFALCQAIPARPDTDEVVVRPMYQGLRNPDGSCVLLMAGQPYGYYQSVDAAYRHAEGTDLYLVWLEPEPTLPDATETSANVEARENEPEMWLVAMPFLSHGPNDARLRAIEIAEYCEPSTPGLHRQSALLLSGDDPTRPITVFCPIAPCMREPFHHGDHEPAPIDPDGGEA</sequence>